<dbReference type="EMBL" id="CM055101">
    <property type="protein sequence ID" value="KAJ7541082.1"/>
    <property type="molecule type" value="Genomic_DNA"/>
</dbReference>
<dbReference type="Proteomes" id="UP001162992">
    <property type="component" value="Chromosome 10"/>
</dbReference>
<proteinExistence type="predicted"/>
<comment type="caution">
    <text evidence="1">The sequence shown here is derived from an EMBL/GenBank/DDBJ whole genome shotgun (WGS) entry which is preliminary data.</text>
</comment>
<organism evidence="1 2">
    <name type="scientific">Diphasiastrum complanatum</name>
    <name type="common">Issler's clubmoss</name>
    <name type="synonym">Lycopodium complanatum</name>
    <dbReference type="NCBI Taxonomy" id="34168"/>
    <lineage>
        <taxon>Eukaryota</taxon>
        <taxon>Viridiplantae</taxon>
        <taxon>Streptophyta</taxon>
        <taxon>Embryophyta</taxon>
        <taxon>Tracheophyta</taxon>
        <taxon>Lycopodiopsida</taxon>
        <taxon>Lycopodiales</taxon>
        <taxon>Lycopodiaceae</taxon>
        <taxon>Lycopodioideae</taxon>
        <taxon>Diphasiastrum</taxon>
    </lineage>
</organism>
<gene>
    <name evidence="1" type="ORF">O6H91_10G045300</name>
</gene>
<keyword evidence="2" id="KW-1185">Reference proteome</keyword>
<sequence>MADASDSVGECQKLRGSDCDREVSENLAEKPRVAASSEPTISFIGGFTEALNWIEARMEDSEVGRPGPEVASLRSHCVSLSESRRKAYFDRVVSKVLFGFSRAKRFREDIALKGGAALLIKHVLSEQRAVQIRACITLGRLSKACSVEFLTEAVAPLMELLRAPPDCASLHLPSTQEASAFALGRLARKGEELSSEIGSLGALPILCGISLQSSGRLQRTAMKALRELVNFSERNHSILFQSAGLESILEHIMSSDPAVRLFAAEVLATMASSREVRRAIVNLSGIPALIEAARIGRFESRTRAAHALGHLAFTKRIRRTIVDADAIPVLVDLLQEGDLPAKLVAGNTLGILAAHVDHLRPVAQAGAIPLFVNLLEGTDSVGKEIAEDAFCILAVSEENAITIADHLVRILQSSSVEAKAGAADIVWDLASYKHSVSVVRASGAIPLLVTLLREENEEARERASGALAQLSYDENDRRAMVEAGVIPVLVELIADESNEVKENVAEALHNLAEDSSYSLEMSEAAAIAALRDLQDSYIGGSRVRDTTDHTSATLRYLSLRQFL</sequence>
<protein>
    <submittedName>
        <fullName evidence="1">Uncharacterized protein</fullName>
    </submittedName>
</protein>
<evidence type="ECO:0000313" key="2">
    <source>
        <dbReference type="Proteomes" id="UP001162992"/>
    </source>
</evidence>
<evidence type="ECO:0000313" key="1">
    <source>
        <dbReference type="EMBL" id="KAJ7541082.1"/>
    </source>
</evidence>
<name>A0ACC2CHD9_DIPCM</name>
<reference evidence="2" key="1">
    <citation type="journal article" date="2024" name="Proc. Natl. Acad. Sci. U.S.A.">
        <title>Extraordinary preservation of gene collinearity over three hundred million years revealed in homosporous lycophytes.</title>
        <authorList>
            <person name="Li C."/>
            <person name="Wickell D."/>
            <person name="Kuo L.Y."/>
            <person name="Chen X."/>
            <person name="Nie B."/>
            <person name="Liao X."/>
            <person name="Peng D."/>
            <person name="Ji J."/>
            <person name="Jenkins J."/>
            <person name="Williams M."/>
            <person name="Shu S."/>
            <person name="Plott C."/>
            <person name="Barry K."/>
            <person name="Rajasekar S."/>
            <person name="Grimwood J."/>
            <person name="Han X."/>
            <person name="Sun S."/>
            <person name="Hou Z."/>
            <person name="He W."/>
            <person name="Dai G."/>
            <person name="Sun C."/>
            <person name="Schmutz J."/>
            <person name="Leebens-Mack J.H."/>
            <person name="Li F.W."/>
            <person name="Wang L."/>
        </authorList>
    </citation>
    <scope>NUCLEOTIDE SEQUENCE [LARGE SCALE GENOMIC DNA]</scope>
    <source>
        <strain evidence="2">cv. PW_Plant_1</strain>
    </source>
</reference>
<accession>A0ACC2CHD9</accession>